<dbReference type="InterPro" id="IPR036280">
    <property type="entry name" value="Multihaem_cyt_sf"/>
</dbReference>
<name>A0A174VPB3_9FIRM</name>
<dbReference type="SUPFAM" id="SSF48695">
    <property type="entry name" value="Multiheme cytochromes"/>
    <property type="match status" value="1"/>
</dbReference>
<reference evidence="1 2" key="1">
    <citation type="submission" date="2015-09" db="EMBL/GenBank/DDBJ databases">
        <authorList>
            <consortium name="Pathogen Informatics"/>
        </authorList>
    </citation>
    <scope>NUCLEOTIDE SEQUENCE [LARGE SCALE GENOMIC DNA]</scope>
    <source>
        <strain evidence="1 2">2789STDY5834957</strain>
    </source>
</reference>
<sequence length="330" mass="37534">METKQKECEICGVWFTPSRSSQKYCPECGKDSTKAWRDLHKHMQYSVARVGTGRPVSKTEVECKYCHKTFTCYNGVTSAYCSKACEAADRIQNTFCACCGKPMLETDDQRDTGWHNWYCSAECREKYLMDAARRNGTLKICPNCGKEFVKDSVFCCNACYQEDRAKKKEYTKYLRDNGLKVCEECGKEFSGLGKFCSAECEALHKDKEPHAYKNCVICHKTFFCPASEMMAPLCSDSCRQEYNRKQEQNKKKAKQIKMVSAAELKAKKKAAAEKKYIAENGLCSICRTSYKDCERMQSNYTASPKGAVFSGSLVIKCPKYTTKKLVHRPA</sequence>
<evidence type="ECO:0000313" key="1">
    <source>
        <dbReference type="EMBL" id="CUQ36422.1"/>
    </source>
</evidence>
<evidence type="ECO:0000313" key="2">
    <source>
        <dbReference type="Proteomes" id="UP000095762"/>
    </source>
</evidence>
<dbReference type="EMBL" id="CZBP01000036">
    <property type="protein sequence ID" value="CUQ36422.1"/>
    <property type="molecule type" value="Genomic_DNA"/>
</dbReference>
<dbReference type="AlphaFoldDB" id="A0A174VPB3"/>
<dbReference type="Proteomes" id="UP000095762">
    <property type="component" value="Unassembled WGS sequence"/>
</dbReference>
<accession>A0A174VPB3</accession>
<proteinExistence type="predicted"/>
<organism evidence="1 2">
    <name type="scientific">Blautia obeum</name>
    <dbReference type="NCBI Taxonomy" id="40520"/>
    <lineage>
        <taxon>Bacteria</taxon>
        <taxon>Bacillati</taxon>
        <taxon>Bacillota</taxon>
        <taxon>Clostridia</taxon>
        <taxon>Lachnospirales</taxon>
        <taxon>Lachnospiraceae</taxon>
        <taxon>Blautia</taxon>
    </lineage>
</organism>
<gene>
    <name evidence="1" type="ORF">ERS852569_03396</name>
</gene>
<dbReference type="RefSeq" id="WP_055060473.1">
    <property type="nucleotide sequence ID" value="NZ_CZBP01000036.1"/>
</dbReference>
<protein>
    <submittedName>
        <fullName evidence="1">Uncharacterized protein</fullName>
    </submittedName>
</protein>